<protein>
    <recommendedName>
        <fullName evidence="8">S-adenosylmethionine:tRNA ribosyltransferase-isomerase</fullName>
    </recommendedName>
</protein>
<dbReference type="EMBL" id="UINC01002903">
    <property type="protein sequence ID" value="SVA01434.1"/>
    <property type="molecule type" value="Genomic_DNA"/>
</dbReference>
<organism evidence="7">
    <name type="scientific">marine metagenome</name>
    <dbReference type="NCBI Taxonomy" id="408172"/>
    <lineage>
        <taxon>unclassified sequences</taxon>
        <taxon>metagenomes</taxon>
        <taxon>ecological metagenomes</taxon>
    </lineage>
</organism>
<comment type="subunit">
    <text evidence="2">Monomer.</text>
</comment>
<dbReference type="FunFam" id="3.40.1780.10:FF:000001">
    <property type="entry name" value="S-adenosylmethionine:tRNA ribosyltransferase-isomerase"/>
    <property type="match status" value="1"/>
</dbReference>
<evidence type="ECO:0000256" key="4">
    <source>
        <dbReference type="ARBA" id="ARBA00022679"/>
    </source>
</evidence>
<dbReference type="InterPro" id="IPR003699">
    <property type="entry name" value="QueA"/>
</dbReference>
<keyword evidence="5" id="KW-0949">S-adenosyl-L-methionine</keyword>
<dbReference type="GO" id="GO:0008616">
    <property type="term" value="P:tRNA queuosine(34) biosynthetic process"/>
    <property type="evidence" value="ECO:0007669"/>
    <property type="project" value="UniProtKB-KW"/>
</dbReference>
<evidence type="ECO:0008006" key="8">
    <source>
        <dbReference type="Google" id="ProtNLM"/>
    </source>
</evidence>
<dbReference type="Gene3D" id="2.40.10.240">
    <property type="entry name" value="QueA-like"/>
    <property type="match status" value="1"/>
</dbReference>
<dbReference type="InterPro" id="IPR042118">
    <property type="entry name" value="QueA_dom1"/>
</dbReference>
<name>A0A381SD73_9ZZZZ</name>
<dbReference type="Pfam" id="PF02547">
    <property type="entry name" value="Queuosine_synth"/>
    <property type="match status" value="1"/>
</dbReference>
<dbReference type="PANTHER" id="PTHR30307:SF0">
    <property type="entry name" value="S-ADENOSYLMETHIONINE:TRNA RIBOSYLTRANSFERASE-ISOMERASE"/>
    <property type="match status" value="1"/>
</dbReference>
<keyword evidence="6" id="KW-0671">Queuosine biosynthesis</keyword>
<keyword evidence="3" id="KW-0963">Cytoplasm</keyword>
<sequence length="347" mass="38884">MLLENFEYDLPKELIAQKPLHGRSDSRLLTVTREGRLTDKHVRDLPGLLEPGDLLVFNDTRVFKARLNAVKAGSGGRVEIVVERLLGPSRCLAMIRSSNPVRAGSEFLTSSGYRLQVQSRTSDFYQLIALAGAVFEKILSADGSLPLPPYIRRQTNSQDYERYQTVFAAESGAVAAPTAGLHFDEGLMGRLETAGVAIGFLTLHVGSGTFQPVRSKVIEDHRMHKEWLKVDEALVQLVNRTRRNGNRVVGVGTTVVRALETASQNDQLVPFEGETDLYIYPGYRFRSVDVLLTNFHLPRSSLLIMVSAFSGVDRIRVAYEHALKQRYRFFSYGDCMIVNRTEHLDEV</sequence>
<dbReference type="GO" id="GO:0051075">
    <property type="term" value="F:S-adenosylmethionine:tRNA ribosyltransferase-isomerase activity"/>
    <property type="evidence" value="ECO:0007669"/>
    <property type="project" value="TreeGrafter"/>
</dbReference>
<comment type="subcellular location">
    <subcellularLocation>
        <location evidence="1">Cytoplasm</location>
    </subcellularLocation>
</comment>
<proteinExistence type="inferred from homology"/>
<dbReference type="NCBIfam" id="NF001140">
    <property type="entry name" value="PRK00147.1"/>
    <property type="match status" value="1"/>
</dbReference>
<dbReference type="AlphaFoldDB" id="A0A381SD73"/>
<keyword evidence="4" id="KW-0808">Transferase</keyword>
<dbReference type="NCBIfam" id="TIGR00113">
    <property type="entry name" value="queA"/>
    <property type="match status" value="1"/>
</dbReference>
<dbReference type="GO" id="GO:0005737">
    <property type="term" value="C:cytoplasm"/>
    <property type="evidence" value="ECO:0007669"/>
    <property type="project" value="UniProtKB-SubCell"/>
</dbReference>
<evidence type="ECO:0000256" key="3">
    <source>
        <dbReference type="ARBA" id="ARBA00022490"/>
    </source>
</evidence>
<evidence type="ECO:0000313" key="7">
    <source>
        <dbReference type="EMBL" id="SVA01434.1"/>
    </source>
</evidence>
<dbReference type="PANTHER" id="PTHR30307">
    <property type="entry name" value="S-ADENOSYLMETHIONINE:TRNA RIBOSYLTRANSFERASE-ISOMERASE"/>
    <property type="match status" value="1"/>
</dbReference>
<evidence type="ECO:0000256" key="1">
    <source>
        <dbReference type="ARBA" id="ARBA00004496"/>
    </source>
</evidence>
<evidence type="ECO:0000256" key="2">
    <source>
        <dbReference type="ARBA" id="ARBA00011245"/>
    </source>
</evidence>
<evidence type="ECO:0000256" key="6">
    <source>
        <dbReference type="ARBA" id="ARBA00022785"/>
    </source>
</evidence>
<dbReference type="SUPFAM" id="SSF111337">
    <property type="entry name" value="QueA-like"/>
    <property type="match status" value="1"/>
</dbReference>
<evidence type="ECO:0000256" key="5">
    <source>
        <dbReference type="ARBA" id="ARBA00022691"/>
    </source>
</evidence>
<accession>A0A381SD73</accession>
<dbReference type="InterPro" id="IPR036100">
    <property type="entry name" value="QueA_sf"/>
</dbReference>
<dbReference type="HAMAP" id="MF_00113">
    <property type="entry name" value="QueA"/>
    <property type="match status" value="1"/>
</dbReference>
<gene>
    <name evidence="7" type="ORF">METZ01_LOCUS54288</name>
</gene>
<dbReference type="InterPro" id="IPR042119">
    <property type="entry name" value="QueA_dom2"/>
</dbReference>
<dbReference type="Gene3D" id="3.40.1780.10">
    <property type="entry name" value="QueA-like"/>
    <property type="match status" value="2"/>
</dbReference>
<reference evidence="7" key="1">
    <citation type="submission" date="2018-05" db="EMBL/GenBank/DDBJ databases">
        <authorList>
            <person name="Lanie J.A."/>
            <person name="Ng W.-L."/>
            <person name="Kazmierczak K.M."/>
            <person name="Andrzejewski T.M."/>
            <person name="Davidsen T.M."/>
            <person name="Wayne K.J."/>
            <person name="Tettelin H."/>
            <person name="Glass J.I."/>
            <person name="Rusch D."/>
            <person name="Podicherti R."/>
            <person name="Tsui H.-C.T."/>
            <person name="Winkler M.E."/>
        </authorList>
    </citation>
    <scope>NUCLEOTIDE SEQUENCE</scope>
</reference>